<dbReference type="Proteomes" id="UP000245461">
    <property type="component" value="Unassembled WGS sequence"/>
</dbReference>
<proteinExistence type="predicted"/>
<accession>A0A317EEY7</accession>
<evidence type="ECO:0000313" key="2">
    <source>
        <dbReference type="EMBL" id="PWR25588.1"/>
    </source>
</evidence>
<dbReference type="AlphaFoldDB" id="A0A317EEY7"/>
<evidence type="ECO:0008006" key="4">
    <source>
        <dbReference type="Google" id="ProtNLM"/>
    </source>
</evidence>
<dbReference type="EMBL" id="QGLE01000001">
    <property type="protein sequence ID" value="PWR25588.1"/>
    <property type="molecule type" value="Genomic_DNA"/>
</dbReference>
<protein>
    <recommendedName>
        <fullName evidence="4">Argininosuccinate lyase</fullName>
    </recommendedName>
</protein>
<comment type="caution">
    <text evidence="2">The sequence shown here is derived from an EMBL/GenBank/DDBJ whole genome shotgun (WGS) entry which is preliminary data.</text>
</comment>
<evidence type="ECO:0000313" key="3">
    <source>
        <dbReference type="Proteomes" id="UP000245461"/>
    </source>
</evidence>
<keyword evidence="1" id="KW-0732">Signal</keyword>
<name>A0A317EEY7_9PROT</name>
<evidence type="ECO:0000256" key="1">
    <source>
        <dbReference type="SAM" id="SignalP"/>
    </source>
</evidence>
<dbReference type="OrthoDB" id="464386at2"/>
<gene>
    <name evidence="2" type="ORF">DKG74_01035</name>
</gene>
<sequence>MRAIPALKGGLFVLLAISASAGPALAEDLTFTLNNATGAAVTEFYLSPANVDDWEENLLGNDALPAGTATDVTVADGRTTCLYDIKTVFKDGDEVDDRGIDLCQLGAYTIHE</sequence>
<feature type="signal peptide" evidence="1">
    <location>
        <begin position="1"/>
        <end position="26"/>
    </location>
</feature>
<organism evidence="2 3">
    <name type="scientific">Zavarzinia aquatilis</name>
    <dbReference type="NCBI Taxonomy" id="2211142"/>
    <lineage>
        <taxon>Bacteria</taxon>
        <taxon>Pseudomonadati</taxon>
        <taxon>Pseudomonadota</taxon>
        <taxon>Alphaproteobacteria</taxon>
        <taxon>Rhodospirillales</taxon>
        <taxon>Zavarziniaceae</taxon>
        <taxon>Zavarzinia</taxon>
    </lineage>
</organism>
<keyword evidence="3" id="KW-1185">Reference proteome</keyword>
<feature type="chain" id="PRO_5016455377" description="Argininosuccinate lyase" evidence="1">
    <location>
        <begin position="27"/>
        <end position="112"/>
    </location>
</feature>
<reference evidence="2 3" key="1">
    <citation type="submission" date="2018-05" db="EMBL/GenBank/DDBJ databases">
        <title>Zavarzinia sp. HR-AS.</title>
        <authorList>
            <person name="Lee Y."/>
            <person name="Jeon C.O."/>
        </authorList>
    </citation>
    <scope>NUCLEOTIDE SEQUENCE [LARGE SCALE GENOMIC DNA]</scope>
    <source>
        <strain evidence="2 3">HR-AS</strain>
    </source>
</reference>